<reference evidence="12 13" key="1">
    <citation type="submission" date="2024-03" db="EMBL/GenBank/DDBJ databases">
        <title>Community enrichment and isolation of bacterial strains for fucoidan degradation.</title>
        <authorList>
            <person name="Sichert A."/>
        </authorList>
    </citation>
    <scope>NUCLEOTIDE SEQUENCE [LARGE SCALE GENOMIC DNA]</scope>
    <source>
        <strain evidence="12 13">AS12</strain>
    </source>
</reference>
<proteinExistence type="inferred from homology"/>
<dbReference type="PANTHER" id="PTHR32179:SF3">
    <property type="entry name" value="NICOTINATE-NUCLEOTIDE PYROPHOSPHORYLASE [CARBOXYLATING]"/>
    <property type="match status" value="1"/>
</dbReference>
<dbReference type="Pfam" id="PF01729">
    <property type="entry name" value="QRPTase_C"/>
    <property type="match status" value="1"/>
</dbReference>
<dbReference type="SUPFAM" id="SSF51690">
    <property type="entry name" value="Nicotinate/Quinolinate PRTase C-terminal domain-like"/>
    <property type="match status" value="1"/>
</dbReference>
<evidence type="ECO:0000256" key="9">
    <source>
        <dbReference type="PIRNR" id="PIRNR006250"/>
    </source>
</evidence>
<dbReference type="RefSeq" id="WP_033185875.1">
    <property type="nucleotide sequence ID" value="NZ_JBBMQS010000003.1"/>
</dbReference>
<keyword evidence="6 9" id="KW-0328">Glycosyltransferase</keyword>
<dbReference type="Gene3D" id="3.20.20.70">
    <property type="entry name" value="Aldolase class I"/>
    <property type="match status" value="1"/>
</dbReference>
<evidence type="ECO:0000256" key="4">
    <source>
        <dbReference type="ARBA" id="ARBA00011944"/>
    </source>
</evidence>
<dbReference type="PANTHER" id="PTHR32179">
    <property type="entry name" value="NICOTINATE-NUCLEOTIDE PYROPHOSPHORYLASE [CARBOXYLATING]"/>
    <property type="match status" value="1"/>
</dbReference>
<comment type="caution">
    <text evidence="12">The sequence shown here is derived from an EMBL/GenBank/DDBJ whole genome shotgun (WGS) entry which is preliminary data.</text>
</comment>
<keyword evidence="13" id="KW-1185">Reference proteome</keyword>
<evidence type="ECO:0000313" key="12">
    <source>
        <dbReference type="EMBL" id="MEM5496880.1"/>
    </source>
</evidence>
<gene>
    <name evidence="12" type="primary">nadC</name>
    <name evidence="12" type="ORF">WNY77_05695</name>
</gene>
<comment type="similarity">
    <text evidence="3 9">Belongs to the NadC/ModD family.</text>
</comment>
<dbReference type="InterPro" id="IPR013785">
    <property type="entry name" value="Aldolase_TIM"/>
</dbReference>
<dbReference type="EMBL" id="JBBMQS010000003">
    <property type="protein sequence ID" value="MEM5496880.1"/>
    <property type="molecule type" value="Genomic_DNA"/>
</dbReference>
<dbReference type="PIRSF" id="PIRSF006250">
    <property type="entry name" value="NadC_ModD"/>
    <property type="match status" value="1"/>
</dbReference>
<dbReference type="GO" id="GO:0004514">
    <property type="term" value="F:nicotinate-nucleotide diphosphorylase (carboxylating) activity"/>
    <property type="evidence" value="ECO:0007669"/>
    <property type="project" value="UniProtKB-EC"/>
</dbReference>
<feature type="domain" description="Quinolinate phosphoribosyl transferase C-terminal" evidence="10">
    <location>
        <begin position="114"/>
        <end position="277"/>
    </location>
</feature>
<evidence type="ECO:0000313" key="13">
    <source>
        <dbReference type="Proteomes" id="UP001461163"/>
    </source>
</evidence>
<comment type="function">
    <text evidence="1">Involved in the catabolism of quinolinic acid (QA).</text>
</comment>
<dbReference type="NCBIfam" id="TIGR00078">
    <property type="entry name" value="nadC"/>
    <property type="match status" value="1"/>
</dbReference>
<dbReference type="Pfam" id="PF02749">
    <property type="entry name" value="QRPTase_N"/>
    <property type="match status" value="1"/>
</dbReference>
<evidence type="ECO:0000259" key="11">
    <source>
        <dbReference type="Pfam" id="PF02749"/>
    </source>
</evidence>
<protein>
    <recommendedName>
        <fullName evidence="4">nicotinate-nucleotide diphosphorylase (carboxylating)</fullName>
        <ecNumber evidence="4">2.4.2.19</ecNumber>
    </recommendedName>
    <alternativeName>
        <fullName evidence="8">Quinolinate phosphoribosyltransferase [decarboxylating]</fullName>
    </alternativeName>
</protein>
<evidence type="ECO:0000259" key="10">
    <source>
        <dbReference type="Pfam" id="PF01729"/>
    </source>
</evidence>
<dbReference type="InterPro" id="IPR002638">
    <property type="entry name" value="Quinolinate_PRibosylTrfase_C"/>
</dbReference>
<sequence length="280" mass="30291">MLQHAIQEAVKAALLEDLGGPECTVGDITANLIPEPQQIMVNIITREDCVIAGKEWVNATFRQLDDSIDISWHVEDAQHVKADTILCQISGNARVILTGERTALNFLQTLSGTATVVADYVQALGDSNTKLLDTRKTLPGMRLAQKYAVTCGGGKNHRIGLFDAYLIKENHILACGSIANAIGKAREMHPDIPVEVEVENLEELKQALDAKADIIMLDNFSIQDTREAVALTQGASKLEVSGNITKERIAELAQVGVDYISSGALTKHVQAIDLSLRVVG</sequence>
<accession>A0ABU9STH8</accession>
<dbReference type="InterPro" id="IPR022412">
    <property type="entry name" value="Quinolinate_PRibosylTrfase_N"/>
</dbReference>
<dbReference type="InterPro" id="IPR036068">
    <property type="entry name" value="Nicotinate_pribotase-like_C"/>
</dbReference>
<dbReference type="InterPro" id="IPR037128">
    <property type="entry name" value="Quinolinate_PRibosylTase_N_sf"/>
</dbReference>
<dbReference type="Gene3D" id="3.90.1170.20">
    <property type="entry name" value="Quinolinate phosphoribosyl transferase, N-terminal domain"/>
    <property type="match status" value="1"/>
</dbReference>
<dbReference type="EC" id="2.4.2.19" evidence="4"/>
<keyword evidence="7 9" id="KW-0808">Transferase</keyword>
<evidence type="ECO:0000256" key="8">
    <source>
        <dbReference type="ARBA" id="ARBA00033102"/>
    </source>
</evidence>
<evidence type="ECO:0000256" key="2">
    <source>
        <dbReference type="ARBA" id="ARBA00004893"/>
    </source>
</evidence>
<dbReference type="Proteomes" id="UP001461163">
    <property type="component" value="Unassembled WGS sequence"/>
</dbReference>
<organism evidence="12 13">
    <name type="scientific">Paraglaciecola mesophila</name>
    <dbReference type="NCBI Taxonomy" id="197222"/>
    <lineage>
        <taxon>Bacteria</taxon>
        <taxon>Pseudomonadati</taxon>
        <taxon>Pseudomonadota</taxon>
        <taxon>Gammaproteobacteria</taxon>
        <taxon>Alteromonadales</taxon>
        <taxon>Alteromonadaceae</taxon>
        <taxon>Paraglaciecola</taxon>
    </lineage>
</organism>
<evidence type="ECO:0000256" key="7">
    <source>
        <dbReference type="ARBA" id="ARBA00022679"/>
    </source>
</evidence>
<feature type="domain" description="Quinolinate phosphoribosyl transferase N-terminal" evidence="11">
    <location>
        <begin position="27"/>
        <end position="111"/>
    </location>
</feature>
<keyword evidence="5" id="KW-0662">Pyridine nucleotide biosynthesis</keyword>
<evidence type="ECO:0000256" key="5">
    <source>
        <dbReference type="ARBA" id="ARBA00022642"/>
    </source>
</evidence>
<evidence type="ECO:0000256" key="6">
    <source>
        <dbReference type="ARBA" id="ARBA00022676"/>
    </source>
</evidence>
<evidence type="ECO:0000256" key="1">
    <source>
        <dbReference type="ARBA" id="ARBA00003237"/>
    </source>
</evidence>
<name>A0ABU9STH8_9ALTE</name>
<dbReference type="SUPFAM" id="SSF54675">
    <property type="entry name" value="Nicotinate/Quinolinate PRTase N-terminal domain-like"/>
    <property type="match status" value="1"/>
</dbReference>
<dbReference type="CDD" id="cd01572">
    <property type="entry name" value="QPRTase"/>
    <property type="match status" value="1"/>
</dbReference>
<evidence type="ECO:0000256" key="3">
    <source>
        <dbReference type="ARBA" id="ARBA00009400"/>
    </source>
</evidence>
<comment type="pathway">
    <text evidence="2">Cofactor biosynthesis; NAD(+) biosynthesis; nicotinate D-ribonucleotide from quinolinate: step 1/1.</text>
</comment>
<dbReference type="InterPro" id="IPR004393">
    <property type="entry name" value="NadC"/>
</dbReference>
<dbReference type="InterPro" id="IPR027277">
    <property type="entry name" value="NadC/ModD"/>
</dbReference>